<dbReference type="InterPro" id="IPR058240">
    <property type="entry name" value="rSAM_sf"/>
</dbReference>
<gene>
    <name evidence="1" type="ORF">OCV66_07140</name>
</gene>
<keyword evidence="2" id="KW-1185">Reference proteome</keyword>
<dbReference type="EMBL" id="JAOQJE010000005">
    <property type="protein sequence ID" value="MCU6788866.1"/>
    <property type="molecule type" value="Genomic_DNA"/>
</dbReference>
<dbReference type="RefSeq" id="WP_147574004.1">
    <property type="nucleotide sequence ID" value="NZ_JAOQJE010000005.1"/>
</dbReference>
<sequence>MRIGLIDVDGHNWPNIALMKISAYHKSIGDHVEWWDGFSQYDRVYMSRVFDDTYSEDEPEPCNAAEIIKGGTGYGLDNRLPDEIEHIMPDYGLYHWMPQDTAYGFLTRGCPRGCHFCIVSEKEGRGSRKVANLSEFWSGQKKIKLLDPNLLACTDHMELLEQLVQSGAWVDFTQGLDARLLTEQNIQELNRVKLTEIHFAWDYMQESDAVLRGLRLYAKLANRRPHGKFGTVYCLTNYDTTMQENLYRIYTLRDMGYDPYVMIYDKPNAPHEVRLLQRWCNNRKIFRTQPDFERYDPKRK</sequence>
<evidence type="ECO:0000313" key="1">
    <source>
        <dbReference type="EMBL" id="MCU6788866.1"/>
    </source>
</evidence>
<dbReference type="SUPFAM" id="SSF102114">
    <property type="entry name" value="Radical SAM enzymes"/>
    <property type="match status" value="1"/>
</dbReference>
<organism evidence="1 2">
    <name type="scientific">Agathobaculum ammoniilyticum</name>
    <dbReference type="NCBI Taxonomy" id="2981778"/>
    <lineage>
        <taxon>Bacteria</taxon>
        <taxon>Bacillati</taxon>
        <taxon>Bacillota</taxon>
        <taxon>Clostridia</taxon>
        <taxon>Eubacteriales</taxon>
        <taxon>Butyricicoccaceae</taxon>
        <taxon>Agathobaculum</taxon>
    </lineage>
</organism>
<comment type="caution">
    <text evidence="1">The sequence shown here is derived from an EMBL/GenBank/DDBJ whole genome shotgun (WGS) entry which is preliminary data.</text>
</comment>
<reference evidence="1 2" key="1">
    <citation type="journal article" date="2021" name="ISME Commun">
        <title>Automated analysis of genomic sequences facilitates high-throughput and comprehensive description of bacteria.</title>
        <authorList>
            <person name="Hitch T.C.A."/>
        </authorList>
    </citation>
    <scope>NUCLEOTIDE SEQUENCE [LARGE SCALE GENOMIC DNA]</scope>
    <source>
        <strain evidence="1 2">Sanger_34</strain>
    </source>
</reference>
<dbReference type="Proteomes" id="UP001652397">
    <property type="component" value="Unassembled WGS sequence"/>
</dbReference>
<proteinExistence type="predicted"/>
<accession>A0ABT2U2K5</accession>
<evidence type="ECO:0008006" key="3">
    <source>
        <dbReference type="Google" id="ProtNLM"/>
    </source>
</evidence>
<protein>
    <recommendedName>
        <fullName evidence="3">Radical SAM protein</fullName>
    </recommendedName>
</protein>
<evidence type="ECO:0000313" key="2">
    <source>
        <dbReference type="Proteomes" id="UP001652397"/>
    </source>
</evidence>
<name>A0ABT2U2K5_9FIRM</name>